<feature type="region of interest" description="Disordered" evidence="1">
    <location>
        <begin position="89"/>
        <end position="113"/>
    </location>
</feature>
<feature type="compositionally biased region" description="Polar residues" evidence="1">
    <location>
        <begin position="1"/>
        <end position="16"/>
    </location>
</feature>
<dbReference type="EMBL" id="LN483166">
    <property type="protein sequence ID" value="CED84684.1"/>
    <property type="molecule type" value="Genomic_DNA"/>
</dbReference>
<feature type="compositionally biased region" description="Polar residues" evidence="1">
    <location>
        <begin position="92"/>
        <end position="113"/>
    </location>
</feature>
<dbReference type="AlphaFoldDB" id="A0A0F7SV98"/>
<protein>
    <submittedName>
        <fullName evidence="2">Uncharacterized protein</fullName>
    </submittedName>
</protein>
<name>A0A0F7SV98_PHARH</name>
<feature type="compositionally biased region" description="Basic and acidic residues" evidence="1">
    <location>
        <begin position="17"/>
        <end position="27"/>
    </location>
</feature>
<feature type="region of interest" description="Disordered" evidence="1">
    <location>
        <begin position="1"/>
        <end position="27"/>
    </location>
</feature>
<evidence type="ECO:0000256" key="1">
    <source>
        <dbReference type="SAM" id="MobiDB-lite"/>
    </source>
</evidence>
<evidence type="ECO:0000313" key="2">
    <source>
        <dbReference type="EMBL" id="CED84684.1"/>
    </source>
</evidence>
<organism evidence="2">
    <name type="scientific">Phaffia rhodozyma</name>
    <name type="common">Yeast</name>
    <name type="synonym">Xanthophyllomyces dendrorhous</name>
    <dbReference type="NCBI Taxonomy" id="264483"/>
    <lineage>
        <taxon>Eukaryota</taxon>
        <taxon>Fungi</taxon>
        <taxon>Dikarya</taxon>
        <taxon>Basidiomycota</taxon>
        <taxon>Agaricomycotina</taxon>
        <taxon>Tremellomycetes</taxon>
        <taxon>Cystofilobasidiales</taxon>
        <taxon>Mrakiaceae</taxon>
        <taxon>Phaffia</taxon>
    </lineage>
</organism>
<reference evidence="2" key="1">
    <citation type="submission" date="2014-08" db="EMBL/GenBank/DDBJ databases">
        <authorList>
            <person name="Sharma Rahul"/>
            <person name="Thines Marco"/>
        </authorList>
    </citation>
    <scope>NUCLEOTIDE SEQUENCE</scope>
</reference>
<feature type="compositionally biased region" description="Acidic residues" evidence="1">
    <location>
        <begin position="166"/>
        <end position="179"/>
    </location>
</feature>
<sequence>MQPSDHTIDIPSSVSHRSFETAREGDRVQSRRYLNISRLAGRATPLESAARQDVQSSSKKTIKRIKHNTEQTRFSFDTTPVKFHSERESFAPSLTSKQTHQSTNNFITPGTRTSINRSPLGLAKELSIKNRSFASGRSFKNVVKEDGEDAVVSSGSEGETIRDGEDGASDGEDGEWGEEESTMMFVETVKKGKDLVEVEESESDNNLLSQLLNADVIEDDKITANLVDLTSPTERFVKDLWARQDRHTNSYIQNHQAITRANEGLHRDLSAQNDELMRTYITFKSQQELLVARVESAHQACERRKLEIIKTEENFRQETKEIFERLREEMNISIASFTSRAELTSSEKEANKEVNKMLKAIIGK</sequence>
<proteinExistence type="predicted"/>
<feature type="region of interest" description="Disordered" evidence="1">
    <location>
        <begin position="148"/>
        <end position="179"/>
    </location>
</feature>
<accession>A0A0F7SV98</accession>